<keyword evidence="2" id="KW-0479">Metal-binding</keyword>
<dbReference type="RefSeq" id="WP_178139439.1">
    <property type="nucleotide sequence ID" value="NZ_FRBC01000002.1"/>
</dbReference>
<dbReference type="InterPro" id="IPR013785">
    <property type="entry name" value="Aldolase_TIM"/>
</dbReference>
<name>A0A1M6RDR7_SELRU</name>
<dbReference type="PROSITE" id="PS51918">
    <property type="entry name" value="RADICAL_SAM"/>
    <property type="match status" value="1"/>
</dbReference>
<dbReference type="PANTHER" id="PTHR11228">
    <property type="entry name" value="RADICAL SAM DOMAIN PROTEIN"/>
    <property type="match status" value="1"/>
</dbReference>
<dbReference type="InterPro" id="IPR007197">
    <property type="entry name" value="rSAM"/>
</dbReference>
<keyword evidence="4" id="KW-0411">Iron-sulfur</keyword>
<dbReference type="SFLD" id="SFLDS00029">
    <property type="entry name" value="Radical_SAM"/>
    <property type="match status" value="1"/>
</dbReference>
<dbReference type="InterPro" id="IPR023885">
    <property type="entry name" value="4Fe4S-binding_SPASM_dom"/>
</dbReference>
<dbReference type="GO" id="GO:0003824">
    <property type="term" value="F:catalytic activity"/>
    <property type="evidence" value="ECO:0007669"/>
    <property type="project" value="InterPro"/>
</dbReference>
<dbReference type="CDD" id="cd01335">
    <property type="entry name" value="Radical_SAM"/>
    <property type="match status" value="1"/>
</dbReference>
<dbReference type="Pfam" id="PF04055">
    <property type="entry name" value="Radical_SAM"/>
    <property type="match status" value="1"/>
</dbReference>
<keyword evidence="1" id="KW-0949">S-adenosyl-L-methionine</keyword>
<dbReference type="PANTHER" id="PTHR11228:SF7">
    <property type="entry name" value="PQQA PEPTIDE CYCLASE"/>
    <property type="match status" value="1"/>
</dbReference>
<dbReference type="Gene3D" id="3.20.20.70">
    <property type="entry name" value="Aldolase class I"/>
    <property type="match status" value="1"/>
</dbReference>
<dbReference type="SFLD" id="SFLDG01067">
    <property type="entry name" value="SPASM/twitch_domain_containing"/>
    <property type="match status" value="1"/>
</dbReference>
<gene>
    <name evidence="6" type="ORF">SAMN05216582_1023</name>
</gene>
<dbReference type="GO" id="GO:0046872">
    <property type="term" value="F:metal ion binding"/>
    <property type="evidence" value="ECO:0007669"/>
    <property type="project" value="UniProtKB-KW"/>
</dbReference>
<evidence type="ECO:0000313" key="7">
    <source>
        <dbReference type="Proteomes" id="UP000184263"/>
    </source>
</evidence>
<dbReference type="AlphaFoldDB" id="A0A1M6RDR7"/>
<evidence type="ECO:0000259" key="5">
    <source>
        <dbReference type="PROSITE" id="PS51918"/>
    </source>
</evidence>
<dbReference type="GO" id="GO:0051536">
    <property type="term" value="F:iron-sulfur cluster binding"/>
    <property type="evidence" value="ECO:0007669"/>
    <property type="project" value="UniProtKB-KW"/>
</dbReference>
<evidence type="ECO:0000313" key="6">
    <source>
        <dbReference type="EMBL" id="SHK30507.1"/>
    </source>
</evidence>
<dbReference type="EMBL" id="FRBC01000002">
    <property type="protein sequence ID" value="SHK30507.1"/>
    <property type="molecule type" value="Genomic_DNA"/>
</dbReference>
<protein>
    <submittedName>
        <fullName evidence="6">Radical SAM additional 4Fe4S-binding SPASM domain-containing protein</fullName>
    </submittedName>
</protein>
<dbReference type="Pfam" id="PF13186">
    <property type="entry name" value="SPASM"/>
    <property type="match status" value="1"/>
</dbReference>
<evidence type="ECO:0000256" key="2">
    <source>
        <dbReference type="ARBA" id="ARBA00022723"/>
    </source>
</evidence>
<sequence>MYYLPYGVYLVKGEKNSALYDLNQCRLYQINNEAALFVEELLSVENKELSIEKKAFKKKLIELKLLQEVYTKPHYITDLKKDNVIDFVWIEITTCCNLKCIHCYENASCHTEEIMDFDLYKHIIDELIKNDIKKIQFIGGEPFTLGKQIFKYLDYCINKFEYIEIFTNGTLISTKWLSYIKKNNIRLALSVYSYNEKVHCYVTRDETSWRKTNELIKQLSEYGIKYRVRNVIMKDVSIGQKNTELYKLSEKRDIVRITGRAKLNLLTDELIKCKLITPQKLTKVLNENLIVRCISGHNCFSRRLYFSYNGDVFPCVMERRFKHGSIINKSLVEVIDNRVRNITKDFIKECKNCEFRYCCFDCRPDSNGNEKYDKPWYCTYNPIEGKWEKDLNKFIEQLRENNYFKEVE</sequence>
<reference evidence="6 7" key="1">
    <citation type="submission" date="2016-11" db="EMBL/GenBank/DDBJ databases">
        <authorList>
            <person name="Jaros S."/>
            <person name="Januszkiewicz K."/>
            <person name="Wedrychowicz H."/>
        </authorList>
    </citation>
    <scope>NUCLEOTIDE SEQUENCE [LARGE SCALE GENOMIC DNA]</scope>
    <source>
        <strain evidence="6 7">HD4</strain>
    </source>
</reference>
<evidence type="ECO:0000256" key="1">
    <source>
        <dbReference type="ARBA" id="ARBA00022691"/>
    </source>
</evidence>
<dbReference type="InterPro" id="IPR050377">
    <property type="entry name" value="Radical_SAM_PqqE_MftC-like"/>
</dbReference>
<proteinExistence type="predicted"/>
<evidence type="ECO:0000256" key="3">
    <source>
        <dbReference type="ARBA" id="ARBA00023004"/>
    </source>
</evidence>
<dbReference type="SUPFAM" id="SSF102114">
    <property type="entry name" value="Radical SAM enzymes"/>
    <property type="match status" value="1"/>
</dbReference>
<feature type="domain" description="Radical SAM core" evidence="5">
    <location>
        <begin position="80"/>
        <end position="288"/>
    </location>
</feature>
<keyword evidence="3" id="KW-0408">Iron</keyword>
<dbReference type="Proteomes" id="UP000184263">
    <property type="component" value="Unassembled WGS sequence"/>
</dbReference>
<accession>A0A1M6RDR7</accession>
<evidence type="ECO:0000256" key="4">
    <source>
        <dbReference type="ARBA" id="ARBA00023014"/>
    </source>
</evidence>
<dbReference type="InterPro" id="IPR058240">
    <property type="entry name" value="rSAM_sf"/>
</dbReference>
<dbReference type="SFLD" id="SFLDG01386">
    <property type="entry name" value="main_SPASM_domain-containing"/>
    <property type="match status" value="1"/>
</dbReference>
<organism evidence="6 7">
    <name type="scientific">Selenomonas ruminantium</name>
    <dbReference type="NCBI Taxonomy" id="971"/>
    <lineage>
        <taxon>Bacteria</taxon>
        <taxon>Bacillati</taxon>
        <taxon>Bacillota</taxon>
        <taxon>Negativicutes</taxon>
        <taxon>Selenomonadales</taxon>
        <taxon>Selenomonadaceae</taxon>
        <taxon>Selenomonas</taxon>
    </lineage>
</organism>